<comment type="domain">
    <text evidence="8">The N-terminal domain determines nucleotide recognition and specific binding, while the C-terminal domain determines the specific binding to the target protein.</text>
</comment>
<sequence length="188" mass="21561">MTIAGVVLAGGKSSRYGKPKMFELYEGKPLYEYSLDALRDNALQPLIISTNRDLFPNFQSLDVNFVIEEEKNHQGPLFALHHILSSVPDAEWFFVLASDLPFMTSSFVKTMISFTENQYDAIVPVQSDRIQPLAALYHRRSIDQAEQLLQHNKKSMQALLNKLNVRYVPFANDQKELININSKEDWPQ</sequence>
<protein>
    <recommendedName>
        <fullName evidence="8">Probable molybdenum cofactor guanylyltransferase</fullName>
        <shortName evidence="8">MoCo guanylyltransferase</shortName>
        <ecNumber evidence="8">2.7.7.77</ecNumber>
    </recommendedName>
    <alternativeName>
        <fullName evidence="8">GTP:molybdopterin guanylyltransferase</fullName>
    </alternativeName>
    <alternativeName>
        <fullName evidence="8">Mo-MPT guanylyltransferase</fullName>
    </alternativeName>
    <alternativeName>
        <fullName evidence="8">Molybdopterin guanylyltransferase</fullName>
    </alternativeName>
    <alternativeName>
        <fullName evidence="8">Molybdopterin-guanine dinucleotide synthase</fullName>
        <shortName evidence="8">MGD synthase</shortName>
    </alternativeName>
</protein>
<dbReference type="HAMAP" id="MF_00316">
    <property type="entry name" value="MobA"/>
    <property type="match status" value="1"/>
</dbReference>
<dbReference type="PANTHER" id="PTHR19136:SF81">
    <property type="entry name" value="MOLYBDENUM COFACTOR GUANYLYLTRANSFERASE"/>
    <property type="match status" value="1"/>
</dbReference>
<dbReference type="PANTHER" id="PTHR19136">
    <property type="entry name" value="MOLYBDENUM COFACTOR GUANYLYLTRANSFERASE"/>
    <property type="match status" value="1"/>
</dbReference>
<dbReference type="RefSeq" id="WP_338754412.1">
    <property type="nucleotide sequence ID" value="NZ_CP147404.1"/>
</dbReference>
<keyword evidence="3 8" id="KW-0479">Metal-binding</keyword>
<dbReference type="Proteomes" id="UP001387364">
    <property type="component" value="Chromosome"/>
</dbReference>
<keyword evidence="7 8" id="KW-0501">Molybdenum cofactor biosynthesis</keyword>
<comment type="similarity">
    <text evidence="8">Belongs to the MobA family.</text>
</comment>
<evidence type="ECO:0000259" key="9">
    <source>
        <dbReference type="Pfam" id="PF12804"/>
    </source>
</evidence>
<evidence type="ECO:0000256" key="5">
    <source>
        <dbReference type="ARBA" id="ARBA00022842"/>
    </source>
</evidence>
<keyword evidence="5 8" id="KW-0460">Magnesium</keyword>
<keyword evidence="6 8" id="KW-0342">GTP-binding</keyword>
<evidence type="ECO:0000256" key="7">
    <source>
        <dbReference type="ARBA" id="ARBA00023150"/>
    </source>
</evidence>
<evidence type="ECO:0000256" key="6">
    <source>
        <dbReference type="ARBA" id="ARBA00023134"/>
    </source>
</evidence>
<keyword evidence="4 8" id="KW-0547">Nucleotide-binding</keyword>
<dbReference type="GO" id="GO:0061603">
    <property type="term" value="F:molybdenum cofactor guanylyltransferase activity"/>
    <property type="evidence" value="ECO:0007669"/>
    <property type="project" value="UniProtKB-EC"/>
</dbReference>
<keyword evidence="10" id="KW-0548">Nucleotidyltransferase</keyword>
<evidence type="ECO:0000256" key="1">
    <source>
        <dbReference type="ARBA" id="ARBA00022490"/>
    </source>
</evidence>
<dbReference type="Pfam" id="PF12804">
    <property type="entry name" value="NTP_transf_3"/>
    <property type="match status" value="1"/>
</dbReference>
<feature type="binding site" evidence="8">
    <location>
        <position position="20"/>
    </location>
    <ligand>
        <name>GTP</name>
        <dbReference type="ChEBI" id="CHEBI:37565"/>
    </ligand>
</feature>
<evidence type="ECO:0000313" key="11">
    <source>
        <dbReference type="Proteomes" id="UP001387364"/>
    </source>
</evidence>
<comment type="catalytic activity">
    <reaction evidence="8">
        <text>Mo-molybdopterin + GTP + H(+) = Mo-molybdopterin guanine dinucleotide + diphosphate</text>
        <dbReference type="Rhea" id="RHEA:34243"/>
        <dbReference type="ChEBI" id="CHEBI:15378"/>
        <dbReference type="ChEBI" id="CHEBI:33019"/>
        <dbReference type="ChEBI" id="CHEBI:37565"/>
        <dbReference type="ChEBI" id="CHEBI:71302"/>
        <dbReference type="ChEBI" id="CHEBI:71310"/>
        <dbReference type="EC" id="2.7.7.77"/>
    </reaction>
</comment>
<feature type="domain" description="MobA-like NTP transferase" evidence="9">
    <location>
        <begin position="5"/>
        <end position="162"/>
    </location>
</feature>
<dbReference type="Gene3D" id="3.90.550.10">
    <property type="entry name" value="Spore Coat Polysaccharide Biosynthesis Protein SpsA, Chain A"/>
    <property type="match status" value="1"/>
</dbReference>
<reference evidence="10 11" key="1">
    <citation type="submission" date="2024-02" db="EMBL/GenBank/DDBJ databases">
        <title>Seven novel Bacillus-like species.</title>
        <authorList>
            <person name="Liu G."/>
        </authorList>
    </citation>
    <scope>NUCLEOTIDE SEQUENCE [LARGE SCALE GENOMIC DNA]</scope>
    <source>
        <strain evidence="10 11">FJAT-52991</strain>
    </source>
</reference>
<dbReference type="InterPro" id="IPR025877">
    <property type="entry name" value="MobA-like_NTP_Trfase"/>
</dbReference>
<feature type="binding site" evidence="8">
    <location>
        <position position="99"/>
    </location>
    <ligand>
        <name>GTP</name>
        <dbReference type="ChEBI" id="CHEBI:37565"/>
    </ligand>
</feature>
<dbReference type="EMBL" id="CP147404">
    <property type="protein sequence ID" value="WXB94629.1"/>
    <property type="molecule type" value="Genomic_DNA"/>
</dbReference>
<gene>
    <name evidence="8" type="primary">mobA</name>
    <name evidence="10" type="ORF">WDJ61_08395</name>
</gene>
<proteinExistence type="inferred from homology"/>
<feature type="binding site" evidence="8">
    <location>
        <begin position="8"/>
        <end position="10"/>
    </location>
    <ligand>
        <name>GTP</name>
        <dbReference type="ChEBI" id="CHEBI:37565"/>
    </ligand>
</feature>
<keyword evidence="11" id="KW-1185">Reference proteome</keyword>
<dbReference type="SUPFAM" id="SSF53448">
    <property type="entry name" value="Nucleotide-diphospho-sugar transferases"/>
    <property type="match status" value="1"/>
</dbReference>
<comment type="function">
    <text evidence="8">Transfers a GMP moiety from GTP to Mo-molybdopterin (Mo-MPT) cofactor (Moco or molybdenum cofactor) to form Mo-molybdopterin guanine dinucleotide (Mo-MGD) cofactor.</text>
</comment>
<evidence type="ECO:0000256" key="2">
    <source>
        <dbReference type="ARBA" id="ARBA00022679"/>
    </source>
</evidence>
<comment type="caution">
    <text evidence="8">Lacks conserved residue(s) required for the propagation of feature annotation.</text>
</comment>
<feature type="binding site" evidence="8">
    <location>
        <position position="99"/>
    </location>
    <ligand>
        <name>Mg(2+)</name>
        <dbReference type="ChEBI" id="CHEBI:18420"/>
    </ligand>
</feature>
<keyword evidence="1 8" id="KW-0963">Cytoplasm</keyword>
<evidence type="ECO:0000256" key="8">
    <source>
        <dbReference type="HAMAP-Rule" id="MF_00316"/>
    </source>
</evidence>
<comment type="cofactor">
    <cofactor evidence="8">
        <name>Mg(2+)</name>
        <dbReference type="ChEBI" id="CHEBI:18420"/>
    </cofactor>
</comment>
<keyword evidence="2 8" id="KW-0808">Transferase</keyword>
<dbReference type="InterPro" id="IPR013482">
    <property type="entry name" value="Molybde_CF_guanTrfase"/>
</dbReference>
<organism evidence="10 11">
    <name type="scientific">Bacillus kandeliae</name>
    <dbReference type="NCBI Taxonomy" id="3129297"/>
    <lineage>
        <taxon>Bacteria</taxon>
        <taxon>Bacillati</taxon>
        <taxon>Bacillota</taxon>
        <taxon>Bacilli</taxon>
        <taxon>Bacillales</taxon>
        <taxon>Bacillaceae</taxon>
        <taxon>Bacillus</taxon>
    </lineage>
</organism>
<evidence type="ECO:0000256" key="4">
    <source>
        <dbReference type="ARBA" id="ARBA00022741"/>
    </source>
</evidence>
<evidence type="ECO:0000256" key="3">
    <source>
        <dbReference type="ARBA" id="ARBA00022723"/>
    </source>
</evidence>
<dbReference type="EC" id="2.7.7.77" evidence="8"/>
<name>A0ABZ2NA71_9BACI</name>
<evidence type="ECO:0000313" key="10">
    <source>
        <dbReference type="EMBL" id="WXB94629.1"/>
    </source>
</evidence>
<accession>A0ABZ2NA71</accession>
<comment type="subcellular location">
    <subcellularLocation>
        <location evidence="8">Cytoplasm</location>
    </subcellularLocation>
</comment>
<dbReference type="CDD" id="cd02503">
    <property type="entry name" value="MobA"/>
    <property type="match status" value="1"/>
</dbReference>
<dbReference type="InterPro" id="IPR029044">
    <property type="entry name" value="Nucleotide-diphossugar_trans"/>
</dbReference>